<dbReference type="Proteomes" id="UP000184375">
    <property type="component" value="Unassembled WGS sequence"/>
</dbReference>
<sequence length="297" mass="33075">MFVDCHVHIALDGRDSKKWRQLIAEKNYEPVKTALELYKDKGIMAIRDGGDNYGISLVAREIAKSLGITFRSPGWAIYKKGMYGTFLGKPVVGIKDFKDLFTELLKVKVDHLKIILTGLVEFECYGKVGGIGFSGEELNYMVQSAKEKGLPVMVHANSSIGVKMAVEAGADTIEHGYFLSDEELYMMADKGVVWVPTLAPLGNILEKEELRRRYSDKIKNIKKIFDEHLNAIKKALSLGVKVAIGSDSGSLGVYHAQGFFDEVRYFKRCGICEEDVYMMAHKNGIKVVGLDSGKSEF</sequence>
<evidence type="ECO:0000313" key="2">
    <source>
        <dbReference type="EMBL" id="SHM61110.1"/>
    </source>
</evidence>
<evidence type="ECO:0000259" key="1">
    <source>
        <dbReference type="Pfam" id="PF01979"/>
    </source>
</evidence>
<gene>
    <name evidence="2" type="ORF">SAMN05660826_01447</name>
</gene>
<evidence type="ECO:0000313" key="3">
    <source>
        <dbReference type="Proteomes" id="UP000184375"/>
    </source>
</evidence>
<dbReference type="STRING" id="447595.SAMN05660826_01447"/>
<dbReference type="SUPFAM" id="SSF51556">
    <property type="entry name" value="Metallo-dependent hydrolases"/>
    <property type="match status" value="1"/>
</dbReference>
<organism evidence="2 3">
    <name type="scientific">Caldanaerovirga acetigignens</name>
    <dbReference type="NCBI Taxonomy" id="447595"/>
    <lineage>
        <taxon>Bacteria</taxon>
        <taxon>Bacillati</taxon>
        <taxon>Bacillota</taxon>
        <taxon>Clostridia</taxon>
        <taxon>Thermosediminibacterales</taxon>
        <taxon>Thermosediminibacteraceae</taxon>
        <taxon>Caldanaerovirga</taxon>
    </lineage>
</organism>
<dbReference type="OrthoDB" id="9797498at2"/>
<dbReference type="InterPro" id="IPR006680">
    <property type="entry name" value="Amidohydro-rel"/>
</dbReference>
<dbReference type="Pfam" id="PF01979">
    <property type="entry name" value="Amidohydro_1"/>
    <property type="match status" value="1"/>
</dbReference>
<dbReference type="PANTHER" id="PTHR43135">
    <property type="entry name" value="ALPHA-D-RIBOSE 1-METHYLPHOSPHONATE 5-TRIPHOSPHATE DIPHOSPHATASE"/>
    <property type="match status" value="1"/>
</dbReference>
<name>A0A1M7K748_9FIRM</name>
<dbReference type="InterPro" id="IPR051781">
    <property type="entry name" value="Metallo-dep_Hydrolase"/>
</dbReference>
<keyword evidence="3" id="KW-1185">Reference proteome</keyword>
<dbReference type="GO" id="GO:0016787">
    <property type="term" value="F:hydrolase activity"/>
    <property type="evidence" value="ECO:0007669"/>
    <property type="project" value="InterPro"/>
</dbReference>
<accession>A0A1M7K748</accession>
<dbReference type="AlphaFoldDB" id="A0A1M7K748"/>
<dbReference type="RefSeq" id="WP_073256802.1">
    <property type="nucleotide sequence ID" value="NZ_FRCR01000008.1"/>
</dbReference>
<feature type="domain" description="Amidohydrolase-related" evidence="1">
    <location>
        <begin position="2"/>
        <end position="293"/>
    </location>
</feature>
<proteinExistence type="predicted"/>
<protein>
    <submittedName>
        <fullName evidence="2">Imidazolonepropionase</fullName>
    </submittedName>
</protein>
<dbReference type="PANTHER" id="PTHR43135:SF3">
    <property type="entry name" value="ALPHA-D-RIBOSE 1-METHYLPHOSPHONATE 5-TRIPHOSPHATE DIPHOSPHATASE"/>
    <property type="match status" value="1"/>
</dbReference>
<dbReference type="Gene3D" id="3.20.20.140">
    <property type="entry name" value="Metal-dependent hydrolases"/>
    <property type="match status" value="1"/>
</dbReference>
<dbReference type="EMBL" id="FRCR01000008">
    <property type="protein sequence ID" value="SHM61110.1"/>
    <property type="molecule type" value="Genomic_DNA"/>
</dbReference>
<dbReference type="InterPro" id="IPR032466">
    <property type="entry name" value="Metal_Hydrolase"/>
</dbReference>
<reference evidence="3" key="1">
    <citation type="submission" date="2016-11" db="EMBL/GenBank/DDBJ databases">
        <authorList>
            <person name="Varghese N."/>
            <person name="Submissions S."/>
        </authorList>
    </citation>
    <scope>NUCLEOTIDE SEQUENCE [LARGE SCALE GENOMIC DNA]</scope>
    <source>
        <strain evidence="3">DSM 18802</strain>
    </source>
</reference>